<proteinExistence type="predicted"/>
<reference evidence="2 3" key="1">
    <citation type="submission" date="2016-10" db="EMBL/GenBank/DDBJ databases">
        <authorList>
            <person name="de Groot N.N."/>
        </authorList>
    </citation>
    <scope>NUCLEOTIDE SEQUENCE [LARGE SCALE GENOMIC DNA]</scope>
    <source>
        <strain evidence="2 3">CGMCC 1.5382</strain>
    </source>
</reference>
<dbReference type="NCBIfam" id="TIGR01994">
    <property type="entry name" value="SUF_scaf_2"/>
    <property type="match status" value="1"/>
</dbReference>
<accession>A0A1G8ZJX5</accession>
<dbReference type="InterPro" id="IPR002871">
    <property type="entry name" value="NIF_FeS_clus_asmbl_NifU_N"/>
</dbReference>
<dbReference type="CDD" id="cd06664">
    <property type="entry name" value="IscU_like"/>
    <property type="match status" value="1"/>
</dbReference>
<evidence type="ECO:0000313" key="2">
    <source>
        <dbReference type="EMBL" id="SDK15328.1"/>
    </source>
</evidence>
<dbReference type="EMBL" id="FNFU01000003">
    <property type="protein sequence ID" value="SDK15328.1"/>
    <property type="molecule type" value="Genomic_DNA"/>
</dbReference>
<dbReference type="AlphaFoldDB" id="A0A1G8ZJX5"/>
<protein>
    <submittedName>
        <fullName evidence="2">Nitrogen fixation protein NifU</fullName>
    </submittedName>
</protein>
<evidence type="ECO:0000259" key="1">
    <source>
        <dbReference type="Pfam" id="PF01592"/>
    </source>
</evidence>
<dbReference type="GO" id="GO:0016226">
    <property type="term" value="P:iron-sulfur cluster assembly"/>
    <property type="evidence" value="ECO:0007669"/>
    <property type="project" value="InterPro"/>
</dbReference>
<evidence type="ECO:0000313" key="3">
    <source>
        <dbReference type="Proteomes" id="UP000198701"/>
    </source>
</evidence>
<dbReference type="STRING" id="386301.SAMN05216282_103127"/>
<organism evidence="2 3">
    <name type="scientific">Cryobacterium psychrotolerans</name>
    <dbReference type="NCBI Taxonomy" id="386301"/>
    <lineage>
        <taxon>Bacteria</taxon>
        <taxon>Bacillati</taxon>
        <taxon>Actinomycetota</taxon>
        <taxon>Actinomycetes</taxon>
        <taxon>Micrococcales</taxon>
        <taxon>Microbacteriaceae</taxon>
        <taxon>Cryobacterium</taxon>
    </lineage>
</organism>
<sequence length="169" mass="17754">MTSSDLQQLYQQIILDHAKARHGFSAEPFADLVAREADGPSTAESHQVNTTCGDEVTVRVTVGAASAGDARPGTERIEDLAWRGEGCSISMASASVLSDTVRGLPAGEATALLGAFRDMLRSRGTTAPDEEQLGDAAAFAGVSRYPARVKCAMLAWVAFEEALARAAAR</sequence>
<feature type="domain" description="NIF system FeS cluster assembly NifU N-terminal" evidence="1">
    <location>
        <begin position="43"/>
        <end position="151"/>
    </location>
</feature>
<dbReference type="Pfam" id="PF01592">
    <property type="entry name" value="NifU_N"/>
    <property type="match status" value="1"/>
</dbReference>
<dbReference type="OrthoDB" id="9804157at2"/>
<keyword evidence="3" id="KW-1185">Reference proteome</keyword>
<gene>
    <name evidence="2" type="ORF">SAMN05216282_103127</name>
</gene>
<dbReference type="SUPFAM" id="SSF82649">
    <property type="entry name" value="SufE/NifU"/>
    <property type="match status" value="1"/>
</dbReference>
<dbReference type="GO" id="GO:0005506">
    <property type="term" value="F:iron ion binding"/>
    <property type="evidence" value="ECO:0007669"/>
    <property type="project" value="InterPro"/>
</dbReference>
<dbReference type="RefSeq" id="WP_092321922.1">
    <property type="nucleotide sequence ID" value="NZ_FNFU01000003.1"/>
</dbReference>
<dbReference type="Gene3D" id="3.90.1010.10">
    <property type="match status" value="1"/>
</dbReference>
<dbReference type="Proteomes" id="UP000198701">
    <property type="component" value="Unassembled WGS sequence"/>
</dbReference>
<dbReference type="GO" id="GO:0051536">
    <property type="term" value="F:iron-sulfur cluster binding"/>
    <property type="evidence" value="ECO:0007669"/>
    <property type="project" value="InterPro"/>
</dbReference>
<name>A0A1G8ZJX5_9MICO</name>